<gene>
    <name evidence="2" type="ordered locus">Mnod_5630</name>
</gene>
<keyword evidence="3" id="KW-1185">Reference proteome</keyword>
<reference evidence="2 3" key="1">
    <citation type="submission" date="2009-01" db="EMBL/GenBank/DDBJ databases">
        <title>Complete sequence of chromosome of Methylobacterium nodulans ORS 2060.</title>
        <authorList>
            <consortium name="US DOE Joint Genome Institute"/>
            <person name="Lucas S."/>
            <person name="Copeland A."/>
            <person name="Lapidus A."/>
            <person name="Glavina del Rio T."/>
            <person name="Dalin E."/>
            <person name="Tice H."/>
            <person name="Bruce D."/>
            <person name="Goodwin L."/>
            <person name="Pitluck S."/>
            <person name="Sims D."/>
            <person name="Brettin T."/>
            <person name="Detter J.C."/>
            <person name="Han C."/>
            <person name="Larimer F."/>
            <person name="Land M."/>
            <person name="Hauser L."/>
            <person name="Kyrpides N."/>
            <person name="Ivanova N."/>
            <person name="Marx C.J."/>
            <person name="Richardson P."/>
        </authorList>
    </citation>
    <scope>NUCLEOTIDE SEQUENCE [LARGE SCALE GENOMIC DNA]</scope>
    <source>
        <strain evidence="3">LMG 21967 / CNCM I-2342 / ORS 2060</strain>
    </source>
</reference>
<dbReference type="HOGENOM" id="CLU_2862683_0_0_5"/>
<evidence type="ECO:0000256" key="1">
    <source>
        <dbReference type="SAM" id="Phobius"/>
    </source>
</evidence>
<protein>
    <submittedName>
        <fullName evidence="2">Uncharacterized protein</fullName>
    </submittedName>
</protein>
<keyword evidence="1" id="KW-1133">Transmembrane helix</keyword>
<organism evidence="2 3">
    <name type="scientific">Methylobacterium nodulans (strain LMG 21967 / CNCM I-2342 / ORS 2060)</name>
    <dbReference type="NCBI Taxonomy" id="460265"/>
    <lineage>
        <taxon>Bacteria</taxon>
        <taxon>Pseudomonadati</taxon>
        <taxon>Pseudomonadota</taxon>
        <taxon>Alphaproteobacteria</taxon>
        <taxon>Hyphomicrobiales</taxon>
        <taxon>Methylobacteriaceae</taxon>
        <taxon>Methylobacterium</taxon>
    </lineage>
</organism>
<dbReference type="AlphaFoldDB" id="B8IQF9"/>
<dbReference type="RefSeq" id="WP_015932073.1">
    <property type="nucleotide sequence ID" value="NC_011894.1"/>
</dbReference>
<dbReference type="KEGG" id="mno:Mnod_5630"/>
<sequence>MLRTIVTQPVRGRAQVAGRRVAPPTLPLAGLLAIGAMGVLLYGGPIVLAWMGEPPAMMTWLVGR</sequence>
<dbReference type="Proteomes" id="UP000008207">
    <property type="component" value="Chromosome"/>
</dbReference>
<feature type="transmembrane region" description="Helical" evidence="1">
    <location>
        <begin position="28"/>
        <end position="51"/>
    </location>
</feature>
<accession>B8IQF9</accession>
<keyword evidence="1" id="KW-0472">Membrane</keyword>
<evidence type="ECO:0000313" key="3">
    <source>
        <dbReference type="Proteomes" id="UP000008207"/>
    </source>
</evidence>
<evidence type="ECO:0000313" key="2">
    <source>
        <dbReference type="EMBL" id="ACL60471.1"/>
    </source>
</evidence>
<proteinExistence type="predicted"/>
<name>B8IQF9_METNO</name>
<keyword evidence="1" id="KW-0812">Transmembrane</keyword>
<dbReference type="EMBL" id="CP001349">
    <property type="protein sequence ID" value="ACL60471.1"/>
    <property type="molecule type" value="Genomic_DNA"/>
</dbReference>